<organism evidence="3 4">
    <name type="scientific">Megasphaera stantonii</name>
    <dbReference type="NCBI Taxonomy" id="2144175"/>
    <lineage>
        <taxon>Bacteria</taxon>
        <taxon>Bacillati</taxon>
        <taxon>Bacillota</taxon>
        <taxon>Negativicutes</taxon>
        <taxon>Veillonellales</taxon>
        <taxon>Veillonellaceae</taxon>
        <taxon>Megasphaera</taxon>
    </lineage>
</organism>
<feature type="chain" id="PRO_5016599802" description="YHYH domain-containing protein" evidence="2">
    <location>
        <begin position="28"/>
        <end position="84"/>
    </location>
</feature>
<proteinExistence type="predicted"/>
<accession>A0A346AZK7</accession>
<evidence type="ECO:0000313" key="3">
    <source>
        <dbReference type="EMBL" id="AXL21300.1"/>
    </source>
</evidence>
<evidence type="ECO:0000256" key="1">
    <source>
        <dbReference type="SAM" id="MobiDB-lite"/>
    </source>
</evidence>
<feature type="compositionally biased region" description="Basic residues" evidence="1">
    <location>
        <begin position="61"/>
        <end position="72"/>
    </location>
</feature>
<evidence type="ECO:0008006" key="5">
    <source>
        <dbReference type="Google" id="ProtNLM"/>
    </source>
</evidence>
<dbReference type="Proteomes" id="UP000254337">
    <property type="component" value="Chromosome"/>
</dbReference>
<dbReference type="EMBL" id="CP029462">
    <property type="protein sequence ID" value="AXL21300.1"/>
    <property type="molecule type" value="Genomic_DNA"/>
</dbReference>
<reference evidence="3 4" key="1">
    <citation type="submission" date="2018-05" db="EMBL/GenBank/DDBJ databases">
        <title>Complete genome sequence of Megasphaera sp. AJH120T, isolated from the ceca of a chicken.</title>
        <authorList>
            <person name="Maki J."/>
            <person name="Looft T."/>
        </authorList>
    </citation>
    <scope>NUCLEOTIDE SEQUENCE [LARGE SCALE GENOMIC DNA]</scope>
    <source>
        <strain evidence="3 4">AJH120</strain>
    </source>
</reference>
<feature type="region of interest" description="Disordered" evidence="1">
    <location>
        <begin position="57"/>
        <end position="84"/>
    </location>
</feature>
<dbReference type="PROSITE" id="PS51257">
    <property type="entry name" value="PROKAR_LIPOPROTEIN"/>
    <property type="match status" value="1"/>
</dbReference>
<evidence type="ECO:0000256" key="2">
    <source>
        <dbReference type="SAM" id="SignalP"/>
    </source>
</evidence>
<evidence type="ECO:0000313" key="4">
    <source>
        <dbReference type="Proteomes" id="UP000254337"/>
    </source>
</evidence>
<keyword evidence="2" id="KW-0732">Signal</keyword>
<dbReference type="KEGG" id="meg:DKB62_06855"/>
<sequence>MKTIIMAKKFRYILAVVALVGCTAAFAADGTADTALTNQSQSQYTCPYHQDCPYGDGRGRGQGRGHHHHRGYCHQNDAQTVTQK</sequence>
<keyword evidence="4" id="KW-1185">Reference proteome</keyword>
<feature type="signal peptide" evidence="2">
    <location>
        <begin position="1"/>
        <end position="27"/>
    </location>
</feature>
<dbReference type="RefSeq" id="WP_107196307.1">
    <property type="nucleotide sequence ID" value="NZ_CP029462.1"/>
</dbReference>
<gene>
    <name evidence="3" type="ORF">DKB62_06855</name>
</gene>
<name>A0A346AZK7_9FIRM</name>
<protein>
    <recommendedName>
        <fullName evidence="5">YHYH domain-containing protein</fullName>
    </recommendedName>
</protein>
<dbReference type="AlphaFoldDB" id="A0A346AZK7"/>